<feature type="transmembrane region" description="Helical" evidence="8">
    <location>
        <begin position="194"/>
        <end position="216"/>
    </location>
</feature>
<dbReference type="EMBL" id="CP001016">
    <property type="protein sequence ID" value="ACB94707.1"/>
    <property type="molecule type" value="Genomic_DNA"/>
</dbReference>
<dbReference type="PANTHER" id="PTHR43867:SF2">
    <property type="entry name" value="CELLULOSE SYNTHASE CATALYTIC SUBUNIT A [UDP-FORMING]"/>
    <property type="match status" value="1"/>
</dbReference>
<evidence type="ECO:0000256" key="2">
    <source>
        <dbReference type="ARBA" id="ARBA00022676"/>
    </source>
</evidence>
<sequence>MPLELAFLEAQGVPRDHLSMVTHKACRQNAAPESVLFAEGQIDEVFYYQALARHLNLSFLRGAARLAPQMTYPNVLYDGFAALDGGGEESLGVPTSLTACYLAAPRGEILRTLLEAGPRQIAGSNRLILTTPAHFSYLVRKAATLRIKLDASCGLFEFDASLSARTALIGPQSALQLLASPAVAGVLGLQLAEFVFFGALVLAILFFGMLVLRLAAGAASLGPRSLWRPHVRDATLPLYSIVVALHREARIVPQLVDALERIDYPRAKLEVKLVIEADDRETLEALRKARLSPLYEIIVAPSGWPRTKPRALNVALPLLRGTFVTVFDAEDEPDPLQLRHAAEYFLASPKTLACLQARLVIDNVEDSWLTRLFSIEYAVLFDVLLEGMSELRLPLPLGGSSNHFRADVLRAVHGWDAWNVTEDADLGMRLARNGYRTATLASQTLEEAPARLDAWFSQRRRWLKGWMQTGGVLLRDPRRLLAETGMKQGGALLLLLVGLVLAPLLWPILTGVTLYQWMSGGLPEPTNWLGIFAATLFLAVSLLGVGSTLWLSWLGMRRRNLLNLWLFLPLILPYYLLISCAAWAALYDLLVRPFHWRKTEHGLARTRASRRAPVEKKPRETETSAGADTDESWRSAHPRPESLLPLAVGI</sequence>
<dbReference type="InterPro" id="IPR050321">
    <property type="entry name" value="Glycosyltr_2/OpgH_subfam"/>
</dbReference>
<protein>
    <submittedName>
        <fullName evidence="9">Glycosyl transferase family 2</fullName>
    </submittedName>
</protein>
<proteinExistence type="predicted"/>
<dbReference type="STRING" id="395963.Bind_1064"/>
<dbReference type="GO" id="GO:0016020">
    <property type="term" value="C:membrane"/>
    <property type="evidence" value="ECO:0007669"/>
    <property type="project" value="UniProtKB-SubCell"/>
</dbReference>
<dbReference type="AlphaFoldDB" id="B2IIL4"/>
<feature type="transmembrane region" description="Helical" evidence="8">
    <location>
        <begin position="564"/>
        <end position="586"/>
    </location>
</feature>
<evidence type="ECO:0000256" key="8">
    <source>
        <dbReference type="SAM" id="Phobius"/>
    </source>
</evidence>
<keyword evidence="2" id="KW-0328">Glycosyltransferase</keyword>
<feature type="compositionally biased region" description="Basic and acidic residues" evidence="7">
    <location>
        <begin position="612"/>
        <end position="622"/>
    </location>
</feature>
<feature type="transmembrane region" description="Helical" evidence="8">
    <location>
        <begin position="489"/>
        <end position="509"/>
    </location>
</feature>
<keyword evidence="3 9" id="KW-0808">Transferase</keyword>
<evidence type="ECO:0000256" key="6">
    <source>
        <dbReference type="ARBA" id="ARBA00023136"/>
    </source>
</evidence>
<keyword evidence="5 8" id="KW-1133">Transmembrane helix</keyword>
<keyword evidence="6 8" id="KW-0472">Membrane</keyword>
<dbReference type="GO" id="GO:0016757">
    <property type="term" value="F:glycosyltransferase activity"/>
    <property type="evidence" value="ECO:0007669"/>
    <property type="project" value="UniProtKB-KW"/>
</dbReference>
<evidence type="ECO:0000256" key="3">
    <source>
        <dbReference type="ARBA" id="ARBA00022679"/>
    </source>
</evidence>
<name>B2IIL4_BEII9</name>
<dbReference type="CAZy" id="GT2">
    <property type="family name" value="Glycosyltransferase Family 2"/>
</dbReference>
<evidence type="ECO:0000256" key="4">
    <source>
        <dbReference type="ARBA" id="ARBA00022692"/>
    </source>
</evidence>
<dbReference type="SUPFAM" id="SSF53448">
    <property type="entry name" value="Nucleotide-diphospho-sugar transferases"/>
    <property type="match status" value="1"/>
</dbReference>
<dbReference type="KEGG" id="bid:Bind_1064"/>
<evidence type="ECO:0000256" key="7">
    <source>
        <dbReference type="SAM" id="MobiDB-lite"/>
    </source>
</evidence>
<evidence type="ECO:0000313" key="10">
    <source>
        <dbReference type="Proteomes" id="UP000001695"/>
    </source>
</evidence>
<feature type="transmembrane region" description="Helical" evidence="8">
    <location>
        <begin position="529"/>
        <end position="552"/>
    </location>
</feature>
<evidence type="ECO:0000256" key="5">
    <source>
        <dbReference type="ARBA" id="ARBA00022989"/>
    </source>
</evidence>
<gene>
    <name evidence="9" type="ordered locus">Bind_1064</name>
</gene>
<reference evidence="9 10" key="2">
    <citation type="journal article" date="2010" name="J. Bacteriol.">
        <title>Complete genome sequence of Beijerinckia indica subsp. indica.</title>
        <authorList>
            <person name="Tamas I."/>
            <person name="Dedysh S.N."/>
            <person name="Liesack W."/>
            <person name="Stott M.B."/>
            <person name="Alam M."/>
            <person name="Murrell J.C."/>
            <person name="Dunfield P.F."/>
        </authorList>
    </citation>
    <scope>NUCLEOTIDE SEQUENCE [LARGE SCALE GENOMIC DNA]</scope>
    <source>
        <strain evidence="10">ATCC 9039 / DSM 1715 / NCIMB 8712</strain>
    </source>
</reference>
<dbReference type="Proteomes" id="UP000001695">
    <property type="component" value="Chromosome"/>
</dbReference>
<evidence type="ECO:0000256" key="1">
    <source>
        <dbReference type="ARBA" id="ARBA00004141"/>
    </source>
</evidence>
<dbReference type="eggNOG" id="COG1215">
    <property type="taxonomic scope" value="Bacteria"/>
</dbReference>
<evidence type="ECO:0000313" key="9">
    <source>
        <dbReference type="EMBL" id="ACB94707.1"/>
    </source>
</evidence>
<feature type="region of interest" description="Disordered" evidence="7">
    <location>
        <begin position="607"/>
        <end position="650"/>
    </location>
</feature>
<dbReference type="HOGENOM" id="CLU_020629_0_0_5"/>
<dbReference type="Gene3D" id="3.90.550.10">
    <property type="entry name" value="Spore Coat Polysaccharide Biosynthesis Protein SpsA, Chain A"/>
    <property type="match status" value="1"/>
</dbReference>
<dbReference type="Pfam" id="PF13641">
    <property type="entry name" value="Glyco_tranf_2_3"/>
    <property type="match status" value="1"/>
</dbReference>
<keyword evidence="10" id="KW-1185">Reference proteome</keyword>
<comment type="subcellular location">
    <subcellularLocation>
        <location evidence="1">Membrane</location>
        <topology evidence="1">Multi-pass membrane protein</topology>
    </subcellularLocation>
</comment>
<keyword evidence="4 8" id="KW-0812">Transmembrane</keyword>
<dbReference type="InterPro" id="IPR029044">
    <property type="entry name" value="Nucleotide-diphossugar_trans"/>
</dbReference>
<feature type="compositionally biased region" description="Basic and acidic residues" evidence="7">
    <location>
        <begin position="631"/>
        <end position="640"/>
    </location>
</feature>
<dbReference type="PANTHER" id="PTHR43867">
    <property type="entry name" value="CELLULOSE SYNTHASE CATALYTIC SUBUNIT A [UDP-FORMING]"/>
    <property type="match status" value="1"/>
</dbReference>
<reference evidence="10" key="1">
    <citation type="submission" date="2008-03" db="EMBL/GenBank/DDBJ databases">
        <title>Complete sequence of chromosome of Beijerinckia indica subsp. indica ATCC 9039.</title>
        <authorList>
            <consortium name="US DOE Joint Genome Institute"/>
            <person name="Copeland A."/>
            <person name="Lucas S."/>
            <person name="Lapidus A."/>
            <person name="Glavina del Rio T."/>
            <person name="Dalin E."/>
            <person name="Tice H."/>
            <person name="Bruce D."/>
            <person name="Goodwin L."/>
            <person name="Pitluck S."/>
            <person name="LaButti K."/>
            <person name="Schmutz J."/>
            <person name="Larimer F."/>
            <person name="Land M."/>
            <person name="Hauser L."/>
            <person name="Kyrpides N."/>
            <person name="Mikhailova N."/>
            <person name="Dunfield P.F."/>
            <person name="Dedysh S.N."/>
            <person name="Liesack W."/>
            <person name="Saw J.H."/>
            <person name="Alam M."/>
            <person name="Chen Y."/>
            <person name="Murrell J.C."/>
            <person name="Richardson P."/>
        </authorList>
    </citation>
    <scope>NUCLEOTIDE SEQUENCE [LARGE SCALE GENOMIC DNA]</scope>
    <source>
        <strain evidence="10">ATCC 9039 / DSM 1715 / NCIMB 8712</strain>
    </source>
</reference>
<organism evidence="9 10">
    <name type="scientific">Beijerinckia indica subsp. indica (strain ATCC 9039 / DSM 1715 / NCIMB 8712)</name>
    <dbReference type="NCBI Taxonomy" id="395963"/>
    <lineage>
        <taxon>Bacteria</taxon>
        <taxon>Pseudomonadati</taxon>
        <taxon>Pseudomonadota</taxon>
        <taxon>Alphaproteobacteria</taxon>
        <taxon>Hyphomicrobiales</taxon>
        <taxon>Beijerinckiaceae</taxon>
        <taxon>Beijerinckia</taxon>
    </lineage>
</organism>
<accession>B2IIL4</accession>